<dbReference type="InterPro" id="IPR036291">
    <property type="entry name" value="NAD(P)-bd_dom_sf"/>
</dbReference>
<dbReference type="Proteomes" id="UP001500630">
    <property type="component" value="Unassembled WGS sequence"/>
</dbReference>
<evidence type="ECO:0000313" key="3">
    <source>
        <dbReference type="EMBL" id="GAA3609908.1"/>
    </source>
</evidence>
<keyword evidence="4" id="KW-1185">Reference proteome</keyword>
<dbReference type="PANTHER" id="PTHR24321">
    <property type="entry name" value="DEHYDROGENASES, SHORT CHAIN"/>
    <property type="match status" value="1"/>
</dbReference>
<dbReference type="InterPro" id="IPR020904">
    <property type="entry name" value="Sc_DH/Rdtase_CS"/>
</dbReference>
<evidence type="ECO:0000313" key="4">
    <source>
        <dbReference type="Proteomes" id="UP001500630"/>
    </source>
</evidence>
<sequence>MIASAPIIRAGDFGPAVAITMDSFPFIARKYGDKGHVRPGETGNRTLDRISVVVMSLSYVVTGGGRGIGKAVVERLLGEQATVVAVERDPAALDWAGPRVVPLIGDAADEEVAAWAADLAQESGTLAGWVNNAAVFRDASVHSSPIAEVRALIAANLDLAVVGCAVAVRHFLAAGTPGAIVNITSHQATRAVPGSLPYSTSKAAIEGLTRALAVEYGRRGVRVNAVAPGSVATERYETFLADQEPEAARAVEDQLAALHPLGRVATPAEVASVVAHLLSDDAAFVNGATIPVDGGRTVLGLDPESRE</sequence>
<dbReference type="PRINTS" id="PR00080">
    <property type="entry name" value="SDRFAMILY"/>
</dbReference>
<accession>A0ABP6ZHG5</accession>
<comment type="caution">
    <text evidence="3">The sequence shown here is derived from an EMBL/GenBank/DDBJ whole genome shotgun (WGS) entry which is preliminary data.</text>
</comment>
<dbReference type="PROSITE" id="PS00061">
    <property type="entry name" value="ADH_SHORT"/>
    <property type="match status" value="1"/>
</dbReference>
<dbReference type="Pfam" id="PF13561">
    <property type="entry name" value="adh_short_C2"/>
    <property type="match status" value="1"/>
</dbReference>
<evidence type="ECO:0000256" key="1">
    <source>
        <dbReference type="ARBA" id="ARBA00006484"/>
    </source>
</evidence>
<evidence type="ECO:0000256" key="2">
    <source>
        <dbReference type="ARBA" id="ARBA00023002"/>
    </source>
</evidence>
<dbReference type="PANTHER" id="PTHR24321:SF8">
    <property type="entry name" value="ESTRADIOL 17-BETA-DEHYDROGENASE 8-RELATED"/>
    <property type="match status" value="1"/>
</dbReference>
<name>A0ABP6ZHG5_9ACTN</name>
<dbReference type="InterPro" id="IPR002347">
    <property type="entry name" value="SDR_fam"/>
</dbReference>
<protein>
    <submittedName>
        <fullName evidence="3">SDR family oxidoreductase</fullName>
    </submittedName>
</protein>
<organism evidence="3 4">
    <name type="scientific">Nonomuraea rosea</name>
    <dbReference type="NCBI Taxonomy" id="638574"/>
    <lineage>
        <taxon>Bacteria</taxon>
        <taxon>Bacillati</taxon>
        <taxon>Actinomycetota</taxon>
        <taxon>Actinomycetes</taxon>
        <taxon>Streptosporangiales</taxon>
        <taxon>Streptosporangiaceae</taxon>
        <taxon>Nonomuraea</taxon>
    </lineage>
</organism>
<dbReference type="PRINTS" id="PR00081">
    <property type="entry name" value="GDHRDH"/>
</dbReference>
<dbReference type="CDD" id="cd05233">
    <property type="entry name" value="SDR_c"/>
    <property type="match status" value="1"/>
</dbReference>
<dbReference type="Gene3D" id="3.40.50.720">
    <property type="entry name" value="NAD(P)-binding Rossmann-like Domain"/>
    <property type="match status" value="1"/>
</dbReference>
<comment type="similarity">
    <text evidence="1">Belongs to the short-chain dehydrogenases/reductases (SDR) family.</text>
</comment>
<gene>
    <name evidence="3" type="ORF">GCM10022419_113680</name>
</gene>
<dbReference type="EMBL" id="BAABDQ010000045">
    <property type="protein sequence ID" value="GAA3609908.1"/>
    <property type="molecule type" value="Genomic_DNA"/>
</dbReference>
<dbReference type="SUPFAM" id="SSF51735">
    <property type="entry name" value="NAD(P)-binding Rossmann-fold domains"/>
    <property type="match status" value="1"/>
</dbReference>
<reference evidence="4" key="1">
    <citation type="journal article" date="2019" name="Int. J. Syst. Evol. Microbiol.">
        <title>The Global Catalogue of Microorganisms (GCM) 10K type strain sequencing project: providing services to taxonomists for standard genome sequencing and annotation.</title>
        <authorList>
            <consortium name="The Broad Institute Genomics Platform"/>
            <consortium name="The Broad Institute Genome Sequencing Center for Infectious Disease"/>
            <person name="Wu L."/>
            <person name="Ma J."/>
        </authorList>
    </citation>
    <scope>NUCLEOTIDE SEQUENCE [LARGE SCALE GENOMIC DNA]</scope>
    <source>
        <strain evidence="4">JCM 17326</strain>
    </source>
</reference>
<keyword evidence="2" id="KW-0560">Oxidoreductase</keyword>
<proteinExistence type="inferred from homology"/>